<evidence type="ECO:0000256" key="3">
    <source>
        <dbReference type="ARBA" id="ARBA00023015"/>
    </source>
</evidence>
<dbReference type="Gene3D" id="1.10.10.10">
    <property type="entry name" value="Winged helix-like DNA-binding domain superfamily/Winged helix DNA-binding domain"/>
    <property type="match status" value="1"/>
</dbReference>
<dbReference type="PROSITE" id="PS00715">
    <property type="entry name" value="SIGMA70_1"/>
    <property type="match status" value="1"/>
</dbReference>
<dbReference type="InterPro" id="IPR013325">
    <property type="entry name" value="RNA_pol_sigma_r2"/>
</dbReference>
<dbReference type="InterPro" id="IPR013249">
    <property type="entry name" value="RNA_pol_sigma70_r4_t2"/>
</dbReference>
<dbReference type="InterPro" id="IPR014284">
    <property type="entry name" value="RNA_pol_sigma-70_dom"/>
</dbReference>
<reference evidence="9" key="1">
    <citation type="journal article" date="2021" name="PeerJ">
        <title>Extensive microbial diversity within the chicken gut microbiome revealed by metagenomics and culture.</title>
        <authorList>
            <person name="Gilroy R."/>
            <person name="Ravi A."/>
            <person name="Getino M."/>
            <person name="Pursley I."/>
            <person name="Horton D.L."/>
            <person name="Alikhan N.F."/>
            <person name="Baker D."/>
            <person name="Gharbi K."/>
            <person name="Hall N."/>
            <person name="Watson M."/>
            <person name="Adriaenssens E.M."/>
            <person name="Foster-Nyarko E."/>
            <person name="Jarju S."/>
            <person name="Secka A."/>
            <person name="Antonio M."/>
            <person name="Oren A."/>
            <person name="Chaudhuri R.R."/>
            <person name="La Ragione R."/>
            <person name="Hildebrand F."/>
            <person name="Pallen M.J."/>
        </authorList>
    </citation>
    <scope>NUCLEOTIDE SEQUENCE</scope>
    <source>
        <strain evidence="9">811</strain>
    </source>
</reference>
<evidence type="ECO:0000256" key="1">
    <source>
        <dbReference type="ARBA" id="ARBA00007788"/>
    </source>
</evidence>
<sequence length="190" mass="21048">MTEDEKLAFAAQGGDKTAVETLLEKYKNAVRGIARGYFLEGGDGEDLVQEGMIGLYSAITDYREGGMSFKNFAYLCIHRRIMTAVKSASRQKHLALNRYVPLDNADGQGTDMVSEVNPETILIGGEERGEFLRLLKQELSEAEYAALFSYMEGLSIAETAARAGKSEKSVENAVQRAKKKVLALLRNRER</sequence>
<dbReference type="Pfam" id="PF04542">
    <property type="entry name" value="Sigma70_r2"/>
    <property type="match status" value="1"/>
</dbReference>
<accession>A0A9D1V679</accession>
<evidence type="ECO:0000313" key="10">
    <source>
        <dbReference type="Proteomes" id="UP000824204"/>
    </source>
</evidence>
<dbReference type="NCBIfam" id="TIGR02937">
    <property type="entry name" value="sigma70-ECF"/>
    <property type="match status" value="1"/>
</dbReference>
<gene>
    <name evidence="9" type="ORF">H9741_00130</name>
</gene>
<keyword evidence="5" id="KW-0238">DNA-binding</keyword>
<dbReference type="InterPro" id="IPR039425">
    <property type="entry name" value="RNA_pol_sigma-70-like"/>
</dbReference>
<dbReference type="EMBL" id="DXFX01000002">
    <property type="protein sequence ID" value="HIX06861.1"/>
    <property type="molecule type" value="Genomic_DNA"/>
</dbReference>
<keyword evidence="3" id="KW-0805">Transcription regulation</keyword>
<proteinExistence type="inferred from homology"/>
<keyword evidence="4" id="KW-0731">Sigma factor</keyword>
<dbReference type="GO" id="GO:0003677">
    <property type="term" value="F:DNA binding"/>
    <property type="evidence" value="ECO:0007669"/>
    <property type="project" value="UniProtKB-KW"/>
</dbReference>
<evidence type="ECO:0000259" key="8">
    <source>
        <dbReference type="PROSITE" id="PS00715"/>
    </source>
</evidence>
<dbReference type="GO" id="GO:0006352">
    <property type="term" value="P:DNA-templated transcription initiation"/>
    <property type="evidence" value="ECO:0007669"/>
    <property type="project" value="InterPro"/>
</dbReference>
<dbReference type="SUPFAM" id="SSF46894">
    <property type="entry name" value="C-terminal effector domain of the bipartite response regulators"/>
    <property type="match status" value="1"/>
</dbReference>
<name>A0A9D1V679_9FIRM</name>
<dbReference type="Pfam" id="PF08281">
    <property type="entry name" value="Sigma70_r4_2"/>
    <property type="match status" value="1"/>
</dbReference>
<keyword evidence="6" id="KW-0804">Transcription</keyword>
<dbReference type="Gene3D" id="1.10.1740.10">
    <property type="match status" value="1"/>
</dbReference>
<evidence type="ECO:0000256" key="4">
    <source>
        <dbReference type="ARBA" id="ARBA00023082"/>
    </source>
</evidence>
<comment type="function">
    <text evidence="7">Sigma factors are initiation factors that promote the attachment of RNA polymerase to specific initiation sites and are then released. Sigma-S contributes to the protection against external stress, thus playing a role in cellular fitness and survival.</text>
</comment>
<dbReference type="InterPro" id="IPR000943">
    <property type="entry name" value="RNA_pol_sigma70"/>
</dbReference>
<dbReference type="Proteomes" id="UP000824204">
    <property type="component" value="Unassembled WGS sequence"/>
</dbReference>
<dbReference type="InterPro" id="IPR007627">
    <property type="entry name" value="RNA_pol_sigma70_r2"/>
</dbReference>
<dbReference type="SUPFAM" id="SSF88946">
    <property type="entry name" value="Sigma2 domain of RNA polymerase sigma factors"/>
    <property type="match status" value="1"/>
</dbReference>
<evidence type="ECO:0000256" key="2">
    <source>
        <dbReference type="ARBA" id="ARBA00021245"/>
    </source>
</evidence>
<evidence type="ECO:0000313" key="9">
    <source>
        <dbReference type="EMBL" id="HIX06861.1"/>
    </source>
</evidence>
<dbReference type="PANTHER" id="PTHR43133">
    <property type="entry name" value="RNA POLYMERASE ECF-TYPE SIGMA FACTO"/>
    <property type="match status" value="1"/>
</dbReference>
<dbReference type="InterPro" id="IPR016032">
    <property type="entry name" value="Sig_transdc_resp-reg_C-effctor"/>
</dbReference>
<evidence type="ECO:0000256" key="6">
    <source>
        <dbReference type="ARBA" id="ARBA00023163"/>
    </source>
</evidence>
<reference evidence="9" key="2">
    <citation type="submission" date="2021-04" db="EMBL/GenBank/DDBJ databases">
        <authorList>
            <person name="Gilroy R."/>
        </authorList>
    </citation>
    <scope>NUCLEOTIDE SEQUENCE</scope>
    <source>
        <strain evidence="9">811</strain>
    </source>
</reference>
<dbReference type="AlphaFoldDB" id="A0A9D1V679"/>
<protein>
    <recommendedName>
        <fullName evidence="2">RNA polymerase sigma factor SigS</fullName>
    </recommendedName>
</protein>
<dbReference type="GO" id="GO:0016987">
    <property type="term" value="F:sigma factor activity"/>
    <property type="evidence" value="ECO:0007669"/>
    <property type="project" value="UniProtKB-KW"/>
</dbReference>
<dbReference type="PIRSF" id="PIRSF002939">
    <property type="entry name" value="RNA_polymerase_sigma-H_factor"/>
    <property type="match status" value="1"/>
</dbReference>
<comment type="caution">
    <text evidence="9">The sequence shown here is derived from an EMBL/GenBank/DDBJ whole genome shotgun (WGS) entry which is preliminary data.</text>
</comment>
<dbReference type="InterPro" id="IPR036388">
    <property type="entry name" value="WH-like_DNA-bd_sf"/>
</dbReference>
<dbReference type="InterPro" id="IPR016371">
    <property type="entry name" value="RNA_pol_sigma-H_factor"/>
</dbReference>
<organism evidence="9 10">
    <name type="scientific">Candidatus Borkfalkia faecipullorum</name>
    <dbReference type="NCBI Taxonomy" id="2838510"/>
    <lineage>
        <taxon>Bacteria</taxon>
        <taxon>Bacillati</taxon>
        <taxon>Bacillota</taxon>
        <taxon>Clostridia</taxon>
        <taxon>Christensenellales</taxon>
        <taxon>Christensenellaceae</taxon>
        <taxon>Candidatus Borkfalkia</taxon>
    </lineage>
</organism>
<feature type="domain" description="RNA polymerase sigma-70" evidence="8">
    <location>
        <begin position="46"/>
        <end position="59"/>
    </location>
</feature>
<comment type="similarity">
    <text evidence="1">Belongs to the sigma-70 factor family.</text>
</comment>
<dbReference type="PANTHER" id="PTHR43133:SF8">
    <property type="entry name" value="RNA POLYMERASE SIGMA FACTOR HI_1459-RELATED"/>
    <property type="match status" value="1"/>
</dbReference>
<evidence type="ECO:0000256" key="7">
    <source>
        <dbReference type="ARBA" id="ARBA00024701"/>
    </source>
</evidence>
<evidence type="ECO:0000256" key="5">
    <source>
        <dbReference type="ARBA" id="ARBA00023125"/>
    </source>
</evidence>